<dbReference type="SUPFAM" id="SSF51735">
    <property type="entry name" value="NAD(P)-binding Rossmann-fold domains"/>
    <property type="match status" value="1"/>
</dbReference>
<dbReference type="RefSeq" id="WP_172443458.1">
    <property type="nucleotide sequence ID" value="NZ_CP053708.1"/>
</dbReference>
<dbReference type="Proteomes" id="UP000500767">
    <property type="component" value="Chromosome"/>
</dbReference>
<dbReference type="AlphaFoldDB" id="A0A6M8HMT0"/>
<name>A0A6M8HMT0_9PROT</name>
<evidence type="ECO:0000313" key="1">
    <source>
        <dbReference type="EMBL" id="QKE89610.1"/>
    </source>
</evidence>
<proteinExistence type="predicted"/>
<dbReference type="EMBL" id="CP053708">
    <property type="protein sequence ID" value="QKE89610.1"/>
    <property type="molecule type" value="Genomic_DNA"/>
</dbReference>
<dbReference type="Gene3D" id="3.40.50.720">
    <property type="entry name" value="NAD(P)-binding Rossmann-like Domain"/>
    <property type="match status" value="1"/>
</dbReference>
<reference evidence="1 2" key="1">
    <citation type="journal article" date="2014" name="World J. Microbiol. Biotechnol.">
        <title>Biodiversity and physiological characteristics of Antarctic and Arctic lichens-associated bacteria.</title>
        <authorList>
            <person name="Lee Y.M."/>
            <person name="Kim E.H."/>
            <person name="Lee H.K."/>
            <person name="Hong S.G."/>
        </authorList>
    </citation>
    <scope>NUCLEOTIDE SEQUENCE [LARGE SCALE GENOMIC DNA]</scope>
    <source>
        <strain evidence="1 2">PAMC 26569</strain>
    </source>
</reference>
<evidence type="ECO:0000313" key="2">
    <source>
        <dbReference type="Proteomes" id="UP000500767"/>
    </source>
</evidence>
<protein>
    <submittedName>
        <fullName evidence="1">Uncharacterized protein</fullName>
    </submittedName>
</protein>
<keyword evidence="2" id="KW-1185">Reference proteome</keyword>
<dbReference type="InterPro" id="IPR036291">
    <property type="entry name" value="NAD(P)-bd_dom_sf"/>
</dbReference>
<gene>
    <name evidence="1" type="ORF">HN018_05715</name>
</gene>
<organism evidence="1 2">
    <name type="scientific">Lichenicola cladoniae</name>
    <dbReference type="NCBI Taxonomy" id="1484109"/>
    <lineage>
        <taxon>Bacteria</taxon>
        <taxon>Pseudomonadati</taxon>
        <taxon>Pseudomonadota</taxon>
        <taxon>Alphaproteobacteria</taxon>
        <taxon>Acetobacterales</taxon>
        <taxon>Acetobacteraceae</taxon>
        <taxon>Lichenicola</taxon>
    </lineage>
</organism>
<accession>A0A6M8HMT0</accession>
<sequence length="268" mass="29220">MSESPAMSVRALIGHTGFVGSNLIRQQGFDKLYNSTSIGQIDGDHFTDVICAGVGAVKWWANQNADEDRARIEGLIAHLDTITTDNFTLISTIDVYGSPIGVSEADQPILEGLHPYGSNRAMLERYVSDRFANHQIVRLPALFGAGLKKNAIYDLMNGNRIDVINGASVFQWYPLERLSADLELARTRHLGVVNLATEPVSMEEIRARFFPGSAIGADAAPQARYDMRTIHDAEFGGVDGYILDKAGVLAAMERFIANESGTTDGARM</sequence>
<dbReference type="KEGG" id="lck:HN018_05715"/>